<gene>
    <name evidence="12" type="ORF">OJ962_21370</name>
</gene>
<evidence type="ECO:0000313" key="12">
    <source>
        <dbReference type="EMBL" id="MDA0140068.1"/>
    </source>
</evidence>
<dbReference type="Pfam" id="PF13490">
    <property type="entry name" value="zf-HC2"/>
    <property type="match status" value="1"/>
</dbReference>
<evidence type="ECO:0000313" key="13">
    <source>
        <dbReference type="Proteomes" id="UP001147700"/>
    </source>
</evidence>
<feature type="domain" description="Anti-sigma K factor RskA C-terminal" evidence="10">
    <location>
        <begin position="142"/>
        <end position="228"/>
    </location>
</feature>
<sequence>MNGDHERWEDATGAYVLGALPDDERAAFEEHLATCAACRAEAEELRVAAQALPLSGPPVLPPPALKARIMAEVEREAELLAGARDTPGPERERPRRRWSWRVPMPAVALACAALLAGVVAGGVLFGGGSDGRRYDMDSTLPQASAELDVTEDGAIIVANKLPMPEAGKVYMVWIQRPGRAPEPTSALFTPRRDGSATASVTGDMEGVATVLVNQEPLGGSTTPTSQPVLVASLAS</sequence>
<comment type="subcellular location">
    <subcellularLocation>
        <location evidence="2">Cell membrane</location>
    </subcellularLocation>
    <subcellularLocation>
        <location evidence="1">Membrane</location>
        <topology evidence="1">Single-pass membrane protein</topology>
    </subcellularLocation>
</comment>
<keyword evidence="6 9" id="KW-0472">Membrane</keyword>
<dbReference type="EMBL" id="JAPCID010000033">
    <property type="protein sequence ID" value="MDA0140068.1"/>
    <property type="molecule type" value="Genomic_DNA"/>
</dbReference>
<proteinExistence type="predicted"/>
<dbReference type="InterPro" id="IPR027383">
    <property type="entry name" value="Znf_put"/>
</dbReference>
<dbReference type="InterPro" id="IPR051474">
    <property type="entry name" value="Anti-sigma-K/W_factor"/>
</dbReference>
<dbReference type="Proteomes" id="UP001147700">
    <property type="component" value="Unassembled WGS sequence"/>
</dbReference>
<evidence type="ECO:0000256" key="3">
    <source>
        <dbReference type="ARBA" id="ARBA00022475"/>
    </source>
</evidence>
<reference evidence="12" key="1">
    <citation type="submission" date="2022-10" db="EMBL/GenBank/DDBJ databases">
        <title>The WGS of Solirubrobacter sp. CPCC 204708.</title>
        <authorList>
            <person name="Jiang Z."/>
        </authorList>
    </citation>
    <scope>NUCLEOTIDE SEQUENCE</scope>
    <source>
        <strain evidence="12">CPCC 204708</strain>
    </source>
</reference>
<dbReference type="PANTHER" id="PTHR37461:SF1">
    <property type="entry name" value="ANTI-SIGMA-K FACTOR RSKA"/>
    <property type="match status" value="1"/>
</dbReference>
<evidence type="ECO:0000256" key="1">
    <source>
        <dbReference type="ARBA" id="ARBA00004167"/>
    </source>
</evidence>
<name>A0ABT4RNT0_9ACTN</name>
<accession>A0ABT4RNT0</accession>
<dbReference type="Pfam" id="PF10099">
    <property type="entry name" value="RskA_C"/>
    <property type="match status" value="1"/>
</dbReference>
<dbReference type="PANTHER" id="PTHR37461">
    <property type="entry name" value="ANTI-SIGMA-K FACTOR RSKA"/>
    <property type="match status" value="1"/>
</dbReference>
<protein>
    <recommendedName>
        <fullName evidence="8">Regulator of SigK</fullName>
    </recommendedName>
    <alternativeName>
        <fullName evidence="7">Sigma-K anti-sigma factor RskA</fullName>
    </alternativeName>
</protein>
<dbReference type="RefSeq" id="WP_202956015.1">
    <property type="nucleotide sequence ID" value="NZ_JAPCID010000033.1"/>
</dbReference>
<evidence type="ECO:0000256" key="6">
    <source>
        <dbReference type="ARBA" id="ARBA00023136"/>
    </source>
</evidence>
<organism evidence="12 13">
    <name type="scientific">Solirubrobacter deserti</name>
    <dbReference type="NCBI Taxonomy" id="2282478"/>
    <lineage>
        <taxon>Bacteria</taxon>
        <taxon>Bacillati</taxon>
        <taxon>Actinomycetota</taxon>
        <taxon>Thermoleophilia</taxon>
        <taxon>Solirubrobacterales</taxon>
        <taxon>Solirubrobacteraceae</taxon>
        <taxon>Solirubrobacter</taxon>
    </lineage>
</organism>
<evidence type="ECO:0000256" key="2">
    <source>
        <dbReference type="ARBA" id="ARBA00004236"/>
    </source>
</evidence>
<dbReference type="InterPro" id="IPR041916">
    <property type="entry name" value="Anti_sigma_zinc_sf"/>
</dbReference>
<evidence type="ECO:0000256" key="8">
    <source>
        <dbReference type="ARBA" id="ARBA00030803"/>
    </source>
</evidence>
<feature type="domain" description="Putative zinc-finger" evidence="11">
    <location>
        <begin position="8"/>
        <end position="39"/>
    </location>
</feature>
<comment type="caution">
    <text evidence="12">The sequence shown here is derived from an EMBL/GenBank/DDBJ whole genome shotgun (WGS) entry which is preliminary data.</text>
</comment>
<evidence type="ECO:0000259" key="10">
    <source>
        <dbReference type="Pfam" id="PF10099"/>
    </source>
</evidence>
<evidence type="ECO:0000256" key="7">
    <source>
        <dbReference type="ARBA" id="ARBA00029829"/>
    </source>
</evidence>
<keyword evidence="13" id="KW-1185">Reference proteome</keyword>
<evidence type="ECO:0000259" key="11">
    <source>
        <dbReference type="Pfam" id="PF13490"/>
    </source>
</evidence>
<evidence type="ECO:0000256" key="9">
    <source>
        <dbReference type="SAM" id="Phobius"/>
    </source>
</evidence>
<keyword evidence="5 9" id="KW-1133">Transmembrane helix</keyword>
<evidence type="ECO:0000256" key="5">
    <source>
        <dbReference type="ARBA" id="ARBA00022989"/>
    </source>
</evidence>
<feature type="transmembrane region" description="Helical" evidence="9">
    <location>
        <begin position="106"/>
        <end position="126"/>
    </location>
</feature>
<dbReference type="InterPro" id="IPR018764">
    <property type="entry name" value="RskA_C"/>
</dbReference>
<dbReference type="Gene3D" id="1.10.10.1320">
    <property type="entry name" value="Anti-sigma factor, zinc-finger domain"/>
    <property type="match status" value="1"/>
</dbReference>
<evidence type="ECO:0000256" key="4">
    <source>
        <dbReference type="ARBA" id="ARBA00022692"/>
    </source>
</evidence>
<keyword evidence="4 9" id="KW-0812">Transmembrane</keyword>
<keyword evidence="3" id="KW-1003">Cell membrane</keyword>